<protein>
    <submittedName>
        <fullName evidence="1">Nucleoside phosphorylase</fullName>
    </submittedName>
</protein>
<accession>A0AC61MXL3</accession>
<name>A0AC61MXL3_9FIRM</name>
<keyword evidence="2" id="KW-1185">Reference proteome</keyword>
<gene>
    <name evidence="1" type="ORF">JYE49_02290</name>
</gene>
<proteinExistence type="predicted"/>
<evidence type="ECO:0000313" key="2">
    <source>
        <dbReference type="Proteomes" id="UP000682782"/>
    </source>
</evidence>
<dbReference type="EMBL" id="CP068393">
    <property type="protein sequence ID" value="QUC67551.1"/>
    <property type="molecule type" value="Genomic_DNA"/>
</dbReference>
<dbReference type="Proteomes" id="UP000682782">
    <property type="component" value="Chromosome"/>
</dbReference>
<reference evidence="1" key="1">
    <citation type="submission" date="2021-01" db="EMBL/GenBank/DDBJ databases">
        <title>Complete genome sequence of Clostridiales bacterium R-7.</title>
        <authorList>
            <person name="Mahoney-Kurpe S.C."/>
            <person name="Palevich N."/>
            <person name="Koike S."/>
            <person name="Moon C.D."/>
            <person name="Attwood G.T."/>
        </authorList>
    </citation>
    <scope>NUCLEOTIDE SEQUENCE</scope>
    <source>
        <strain evidence="1">R-7</strain>
    </source>
</reference>
<organism evidence="1 2">
    <name type="scientific">Aristaeella hokkaidonensis</name>
    <dbReference type="NCBI Taxonomy" id="3046382"/>
    <lineage>
        <taxon>Bacteria</taxon>
        <taxon>Bacillati</taxon>
        <taxon>Bacillota</taxon>
        <taxon>Clostridia</taxon>
        <taxon>Eubacteriales</taxon>
        <taxon>Aristaeellaceae</taxon>
        <taxon>Aristaeella</taxon>
    </lineage>
</organism>
<sequence>MIIHSFDPDSPAIISPGDFYGEAQHLCDVCIITFSHVIFSHVLETFPHEQVAAIHACNGITPIYLLTVNDRKIGFYLTHVGAAGAGTDVIECHHMTGATKFVMFGSAGNLNKDATAGKYVVPSEAYRDEGMSYHYAAPSDYIRIPGAELVSQVFEELKQPYVQGRVWTTDALYRETKNQTALRQQEGCLAVDMELAGVQAVCSFHGFSLYNYLITGDVLDAEEYTAEGLREANHTLKHFYLALEIAQKLL</sequence>
<evidence type="ECO:0000313" key="1">
    <source>
        <dbReference type="EMBL" id="QUC67551.1"/>
    </source>
</evidence>